<feature type="transmembrane region" description="Helical" evidence="9">
    <location>
        <begin position="466"/>
        <end position="490"/>
    </location>
</feature>
<dbReference type="OrthoDB" id="9970435at2759"/>
<sequence>MSSWASIDTHSQAYTHHTQILQAPPFLSSQREIMVKFSKQFEGQLVPEWKEAFVDYWQLKKDLKKIHLLNSDTTPTKQQNNSSPNTLFSSLRNFSLFGHHQHRNHEAIHVHKKLASSASKGDMYETELLEQFADTDATKEFFACLDHQLNKVNQFFRTKEMEFMERGESLKKQMEILIEVKTAFEQQRGKGAVAQDSSEDASISYTISCEEESVKDRTEQEEQQENRADEMERNDMPSGDSPRSDDLGKLMRMKREDGKTRTLSGRSFNCQGKNLRINIPLTTPSRTFSAISYLVWEDLVNQSSKKCGQEGSKLHVNRTKLRHAEKMIKGAFIELYKGLGYLNTYRNLNMLAFAKILKKFDKVTEKQVLPIYLKVVESSYFNSSDKVTGLGDEVEDLFIKHFAGEDRRKAMKYLKPQHRKESHSVTFFIGLFTGCFLALFAGYVIMARMMDVYRQHSTHSIYMETVYPVLSMFSLLFLHFFLYGCNVFAWRKARINYSFIFELCPTKELKYRDVFLICTASLSAVMGVMFVHMSLITKGYSYAQVQPTPGLLVLVFLLLLVCPFNIVYRSSRYCFLRVIRNIILSPLYKVVMLDFFMADQLCSQVPMLRNLEYVACYYITGSFKNEDYVYCMRAKHYRDLAYAVSFLPYYWRAMQCARRWFDEGQTSHLVNLGKYVSAMLAAGAKVAYEKEKGVGWLCLLVVVSSAATVYQLYWDFVKDWGLLQMNSKNPWLRNELMLRRKIIYYLSMGLNMILRLAWLQTVLHSSFENVDYRVTTLFLAALEVTRRGLWNFFRLENEHLNNAGKFRAVKTVPLPFHEVDEED</sequence>
<feature type="domain" description="SPX" evidence="11">
    <location>
        <begin position="35"/>
        <end position="374"/>
    </location>
</feature>
<comment type="similarity">
    <text evidence="2">Belongs to the SYG1 (TC 2.A.94) family.</text>
</comment>
<feature type="transmembrane region" description="Helical" evidence="9">
    <location>
        <begin position="425"/>
        <end position="446"/>
    </location>
</feature>
<dbReference type="GO" id="GO:0012505">
    <property type="term" value="C:endomembrane system"/>
    <property type="evidence" value="ECO:0007669"/>
    <property type="project" value="UniProtKB-SubCell"/>
</dbReference>
<evidence type="ECO:0000259" key="11">
    <source>
        <dbReference type="PROSITE" id="PS51382"/>
    </source>
</evidence>
<evidence type="ECO:0000256" key="7">
    <source>
        <dbReference type="ARBA" id="ARBA00023136"/>
    </source>
</evidence>
<feature type="transmembrane region" description="Helical" evidence="9">
    <location>
        <begin position="694"/>
        <end position="713"/>
    </location>
</feature>
<evidence type="ECO:0000313" key="13">
    <source>
        <dbReference type="Proteomes" id="UP000327013"/>
    </source>
</evidence>
<evidence type="ECO:0000259" key="10">
    <source>
        <dbReference type="PROSITE" id="PS51380"/>
    </source>
</evidence>
<feature type="transmembrane region" description="Helical" evidence="9">
    <location>
        <begin position="551"/>
        <end position="568"/>
    </location>
</feature>
<dbReference type="Proteomes" id="UP000327013">
    <property type="component" value="Chromosome 3"/>
</dbReference>
<comment type="subcellular location">
    <subcellularLocation>
        <location evidence="1">Endomembrane system</location>
        <topology evidence="1">Multi-pass membrane protein</topology>
    </subcellularLocation>
</comment>
<evidence type="ECO:0008006" key="14">
    <source>
        <dbReference type="Google" id="ProtNLM"/>
    </source>
</evidence>
<keyword evidence="5 9" id="KW-0812">Transmembrane</keyword>
<dbReference type="AlphaFoldDB" id="A0A5N6R373"/>
<keyword evidence="7 9" id="KW-0472">Membrane</keyword>
<evidence type="ECO:0000313" key="12">
    <source>
        <dbReference type="EMBL" id="KAE8023034.1"/>
    </source>
</evidence>
<dbReference type="InterPro" id="IPR052486">
    <property type="entry name" value="PHO1"/>
</dbReference>
<dbReference type="PANTHER" id="PTHR48477">
    <property type="entry name" value="PHOSPHATE TRANSPORTER PHO1"/>
    <property type="match status" value="1"/>
</dbReference>
<keyword evidence="4" id="KW-0592">Phosphate transport</keyword>
<dbReference type="InterPro" id="IPR004331">
    <property type="entry name" value="SPX_dom"/>
</dbReference>
<dbReference type="Pfam" id="PF03105">
    <property type="entry name" value="SPX"/>
    <property type="match status" value="1"/>
</dbReference>
<feature type="transmembrane region" description="Helical" evidence="9">
    <location>
        <begin position="742"/>
        <end position="763"/>
    </location>
</feature>
<feature type="compositionally biased region" description="Basic and acidic residues" evidence="8">
    <location>
        <begin position="212"/>
        <end position="235"/>
    </location>
</feature>
<keyword evidence="3" id="KW-0813">Transport</keyword>
<reference evidence="12 13" key="1">
    <citation type="submission" date="2019-06" db="EMBL/GenBank/DDBJ databases">
        <title>A chromosomal-level reference genome of Carpinus fangiana (Coryloideae, Betulaceae).</title>
        <authorList>
            <person name="Yang X."/>
            <person name="Wang Z."/>
            <person name="Zhang L."/>
            <person name="Hao G."/>
            <person name="Liu J."/>
            <person name="Yang Y."/>
        </authorList>
    </citation>
    <scope>NUCLEOTIDE SEQUENCE [LARGE SCALE GENOMIC DNA]</scope>
    <source>
        <strain evidence="12">Cfa_2016G</strain>
        <tissue evidence="12">Leaf</tissue>
    </source>
</reference>
<dbReference type="GO" id="GO:0016020">
    <property type="term" value="C:membrane"/>
    <property type="evidence" value="ECO:0007669"/>
    <property type="project" value="InterPro"/>
</dbReference>
<accession>A0A5N6R373</accession>
<proteinExistence type="inferred from homology"/>
<dbReference type="PANTHER" id="PTHR48477:SF1">
    <property type="entry name" value="PHOSPHATE TRANSPORTER PHO1"/>
    <property type="match status" value="1"/>
</dbReference>
<keyword evidence="13" id="KW-1185">Reference proteome</keyword>
<organism evidence="12 13">
    <name type="scientific">Carpinus fangiana</name>
    <dbReference type="NCBI Taxonomy" id="176857"/>
    <lineage>
        <taxon>Eukaryota</taxon>
        <taxon>Viridiplantae</taxon>
        <taxon>Streptophyta</taxon>
        <taxon>Embryophyta</taxon>
        <taxon>Tracheophyta</taxon>
        <taxon>Spermatophyta</taxon>
        <taxon>Magnoliopsida</taxon>
        <taxon>eudicotyledons</taxon>
        <taxon>Gunneridae</taxon>
        <taxon>Pentapetalae</taxon>
        <taxon>rosids</taxon>
        <taxon>fabids</taxon>
        <taxon>Fagales</taxon>
        <taxon>Betulaceae</taxon>
        <taxon>Carpinus</taxon>
    </lineage>
</organism>
<feature type="region of interest" description="Disordered" evidence="8">
    <location>
        <begin position="207"/>
        <end position="249"/>
    </location>
</feature>
<feature type="domain" description="EXS" evidence="10">
    <location>
        <begin position="632"/>
        <end position="823"/>
    </location>
</feature>
<dbReference type="Pfam" id="PF03124">
    <property type="entry name" value="EXS"/>
    <property type="match status" value="1"/>
</dbReference>
<evidence type="ECO:0000256" key="5">
    <source>
        <dbReference type="ARBA" id="ARBA00022692"/>
    </source>
</evidence>
<name>A0A5N6R373_9ROSI</name>
<dbReference type="EMBL" id="CM017323">
    <property type="protein sequence ID" value="KAE8023034.1"/>
    <property type="molecule type" value="Genomic_DNA"/>
</dbReference>
<keyword evidence="6 9" id="KW-1133">Transmembrane helix</keyword>
<dbReference type="GO" id="GO:0016036">
    <property type="term" value="P:cellular response to phosphate starvation"/>
    <property type="evidence" value="ECO:0007669"/>
    <property type="project" value="InterPro"/>
</dbReference>
<evidence type="ECO:0000256" key="6">
    <source>
        <dbReference type="ARBA" id="ARBA00022989"/>
    </source>
</evidence>
<gene>
    <name evidence="12" type="ORF">FH972_008786</name>
</gene>
<dbReference type="InterPro" id="IPR004342">
    <property type="entry name" value="EXS_C"/>
</dbReference>
<evidence type="ECO:0000256" key="4">
    <source>
        <dbReference type="ARBA" id="ARBA00022592"/>
    </source>
</evidence>
<evidence type="ECO:0000256" key="1">
    <source>
        <dbReference type="ARBA" id="ARBA00004127"/>
    </source>
</evidence>
<feature type="transmembrane region" description="Helical" evidence="9">
    <location>
        <begin position="511"/>
        <end position="531"/>
    </location>
</feature>
<evidence type="ECO:0000256" key="8">
    <source>
        <dbReference type="SAM" id="MobiDB-lite"/>
    </source>
</evidence>
<evidence type="ECO:0000256" key="9">
    <source>
        <dbReference type="SAM" id="Phobius"/>
    </source>
</evidence>
<evidence type="ECO:0000256" key="2">
    <source>
        <dbReference type="ARBA" id="ARBA00009665"/>
    </source>
</evidence>
<dbReference type="PROSITE" id="PS51382">
    <property type="entry name" value="SPX"/>
    <property type="match status" value="1"/>
</dbReference>
<dbReference type="PROSITE" id="PS51380">
    <property type="entry name" value="EXS"/>
    <property type="match status" value="1"/>
</dbReference>
<protein>
    <recommendedName>
        <fullName evidence="14">SPX domain-containing protein</fullName>
    </recommendedName>
</protein>
<dbReference type="InterPro" id="IPR034092">
    <property type="entry name" value="PHO1_SPX"/>
</dbReference>
<dbReference type="CDD" id="cd14476">
    <property type="entry name" value="SPX_PHO1_like"/>
    <property type="match status" value="1"/>
</dbReference>
<dbReference type="GO" id="GO:0006817">
    <property type="term" value="P:phosphate ion transport"/>
    <property type="evidence" value="ECO:0007669"/>
    <property type="project" value="UniProtKB-KW"/>
</dbReference>
<evidence type="ECO:0000256" key="3">
    <source>
        <dbReference type="ARBA" id="ARBA00022448"/>
    </source>
</evidence>